<keyword evidence="3" id="KW-1185">Reference proteome</keyword>
<dbReference type="Proteomes" id="UP000291236">
    <property type="component" value="Chromosome"/>
</dbReference>
<evidence type="ECO:0000313" key="2">
    <source>
        <dbReference type="EMBL" id="BBH54435.1"/>
    </source>
</evidence>
<name>A0A4P2VXR2_FLUSA</name>
<protein>
    <submittedName>
        <fullName evidence="2">Uncharacterized protein</fullName>
    </submittedName>
</protein>
<dbReference type="RefSeq" id="WP_246035203.1">
    <property type="nucleotide sequence ID" value="NZ_AP019368.1"/>
</dbReference>
<gene>
    <name evidence="2" type="ORF">JCM31447_29000</name>
</gene>
<dbReference type="AlphaFoldDB" id="A0A4P2VXR2"/>
<evidence type="ECO:0000256" key="1">
    <source>
        <dbReference type="SAM" id="Phobius"/>
    </source>
</evidence>
<proteinExistence type="predicted"/>
<dbReference type="EMBL" id="AP019368">
    <property type="protein sequence ID" value="BBH54435.1"/>
    <property type="molecule type" value="Genomic_DNA"/>
</dbReference>
<evidence type="ECO:0000313" key="3">
    <source>
        <dbReference type="Proteomes" id="UP000291236"/>
    </source>
</evidence>
<accession>A0A4P2VXR2</accession>
<reference evidence="2 3" key="1">
    <citation type="submission" date="2018-12" db="EMBL/GenBank/DDBJ databases">
        <title>Rubrispira sanarue gen. nov., sp., nov., a member of the order Silvanigrellales, isolated from a brackish lake in Hamamatsu Japan.</title>
        <authorList>
            <person name="Maejima Y."/>
            <person name="Iino T."/>
            <person name="Muraguchi Y."/>
            <person name="Fukuda K."/>
            <person name="Nojiri H."/>
            <person name="Ohkuma M."/>
            <person name="Moriuchi R."/>
            <person name="Dohra H."/>
            <person name="Kimbara K."/>
            <person name="Shintani M."/>
        </authorList>
    </citation>
    <scope>NUCLEOTIDE SEQUENCE [LARGE SCALE GENOMIC DNA]</scope>
    <source>
        <strain evidence="2 3">RF1110005</strain>
    </source>
</reference>
<keyword evidence="1" id="KW-0472">Membrane</keyword>
<dbReference type="KEGG" id="sbf:JCM31447_29000"/>
<organism evidence="2 3">
    <name type="scientific">Fluviispira sanaruensis</name>
    <dbReference type="NCBI Taxonomy" id="2493639"/>
    <lineage>
        <taxon>Bacteria</taxon>
        <taxon>Pseudomonadati</taxon>
        <taxon>Bdellovibrionota</taxon>
        <taxon>Oligoflexia</taxon>
        <taxon>Silvanigrellales</taxon>
        <taxon>Silvanigrellaceae</taxon>
        <taxon>Fluviispira</taxon>
    </lineage>
</organism>
<feature type="transmembrane region" description="Helical" evidence="1">
    <location>
        <begin position="12"/>
        <end position="31"/>
    </location>
</feature>
<keyword evidence="1" id="KW-0812">Transmembrane</keyword>
<sequence>MHQTFCNWKKKLALFPVVHGGQGSAILYFFIATAKDNDLQVKWVEFSAYKISINF</sequence>
<keyword evidence="1" id="KW-1133">Transmembrane helix</keyword>